<dbReference type="InterPro" id="IPR030678">
    <property type="entry name" value="Peptide/Ni-bd"/>
</dbReference>
<dbReference type="PANTHER" id="PTHR30290:SF72">
    <property type="entry name" value="HTH-TYPE TRANSCRIPTIONAL REGULATOR SGRR"/>
    <property type="match status" value="1"/>
</dbReference>
<protein>
    <recommendedName>
        <fullName evidence="1">Solute-binding protein family 5 domain-containing protein</fullName>
    </recommendedName>
</protein>
<evidence type="ECO:0000313" key="2">
    <source>
        <dbReference type="EMBL" id="OBB84363.1"/>
    </source>
</evidence>
<dbReference type="InterPro" id="IPR000914">
    <property type="entry name" value="SBP_5_dom"/>
</dbReference>
<dbReference type="OrthoDB" id="9046151at2"/>
<dbReference type="InterPro" id="IPR039424">
    <property type="entry name" value="SBP_5"/>
</dbReference>
<dbReference type="GO" id="GO:0015833">
    <property type="term" value="P:peptide transport"/>
    <property type="evidence" value="ECO:0007669"/>
    <property type="project" value="TreeGrafter"/>
</dbReference>
<evidence type="ECO:0000259" key="1">
    <source>
        <dbReference type="Pfam" id="PF00496"/>
    </source>
</evidence>
<feature type="domain" description="Solute-binding protein family 5" evidence="1">
    <location>
        <begin position="58"/>
        <end position="154"/>
    </location>
</feature>
<comment type="caution">
    <text evidence="2">The sequence shown here is derived from an EMBL/GenBank/DDBJ whole genome shotgun (WGS) entry which is preliminary data.</text>
</comment>
<reference evidence="3" key="1">
    <citation type="submission" date="2016-06" db="EMBL/GenBank/DDBJ databases">
        <authorList>
            <person name="Sutton G."/>
            <person name="Brinkac L."/>
            <person name="Sanka R."/>
            <person name="Adams M."/>
            <person name="Lau E."/>
            <person name="Mehaffy C."/>
            <person name="Tameris M."/>
            <person name="Hatherill M."/>
            <person name="Hanekom W."/>
            <person name="Mahomed H."/>
            <person name="Mcshane H."/>
        </authorList>
    </citation>
    <scope>NUCLEOTIDE SEQUENCE [LARGE SCALE GENOMIC DNA]</scope>
    <source>
        <strain evidence="3">852002-10433_SCH5171157</strain>
    </source>
</reference>
<dbReference type="Gene3D" id="3.10.105.10">
    <property type="entry name" value="Dipeptide-binding Protein, Domain 3"/>
    <property type="match status" value="1"/>
</dbReference>
<dbReference type="Gene3D" id="3.40.190.10">
    <property type="entry name" value="Periplasmic binding protein-like II"/>
    <property type="match status" value="1"/>
</dbReference>
<proteinExistence type="predicted"/>
<feature type="domain" description="Solute-binding protein family 5" evidence="1">
    <location>
        <begin position="202"/>
        <end position="350"/>
    </location>
</feature>
<dbReference type="GO" id="GO:0042597">
    <property type="term" value="C:periplasmic space"/>
    <property type="evidence" value="ECO:0007669"/>
    <property type="project" value="UniProtKB-ARBA"/>
</dbReference>
<dbReference type="Proteomes" id="UP000094008">
    <property type="component" value="Unassembled WGS sequence"/>
</dbReference>
<evidence type="ECO:0000313" key="3">
    <source>
        <dbReference type="Proteomes" id="UP000094008"/>
    </source>
</evidence>
<organism evidence="2 3">
    <name type="scientific">Mycolicibacterium peregrinum</name>
    <name type="common">Mycobacterium peregrinum</name>
    <dbReference type="NCBI Taxonomy" id="43304"/>
    <lineage>
        <taxon>Bacteria</taxon>
        <taxon>Bacillati</taxon>
        <taxon>Actinomycetota</taxon>
        <taxon>Actinomycetes</taxon>
        <taxon>Mycobacteriales</taxon>
        <taxon>Mycobacteriaceae</taxon>
        <taxon>Mycolicibacterium</taxon>
    </lineage>
</organism>
<dbReference type="PIRSF" id="PIRSF002741">
    <property type="entry name" value="MppA"/>
    <property type="match status" value="1"/>
</dbReference>
<dbReference type="AlphaFoldDB" id="A0A1A0VMA6"/>
<accession>A0A1A0VMA6</accession>
<dbReference type="GO" id="GO:0043190">
    <property type="term" value="C:ATP-binding cassette (ABC) transporter complex"/>
    <property type="evidence" value="ECO:0007669"/>
    <property type="project" value="InterPro"/>
</dbReference>
<gene>
    <name evidence="2" type="ORF">A5779_06445</name>
</gene>
<dbReference type="SUPFAM" id="SSF53850">
    <property type="entry name" value="Periplasmic binding protein-like II"/>
    <property type="match status" value="1"/>
</dbReference>
<dbReference type="EMBL" id="LZSY01000160">
    <property type="protein sequence ID" value="OBB84363.1"/>
    <property type="molecule type" value="Genomic_DNA"/>
</dbReference>
<sequence>MAGNEIGAGAMMRDLTFGWPTHQLTSDPRLAYNSISKTCCRLIYESLLDTDPGTGRLLPWLATSWHYCDPLTLEVTIAPDRHFSDGTPLTPEAVVQSFAGITALQEVSPRPAAVTMLAGLQSVEAGTDTVTFHFARHNAAFLRSLATVNLAIRNAQGLGTGRWRPVTGGLTDGSRRLMFEQTDTGDLYAGAIDGHHLADIHNPGISYGLCPNASRGPLTDPAVRRALSLLINRSALRPILDAHGYSVASSVLTPTTDGYRDCSAELAYDPVTARRLLAAADAQRLSFDVVFNSTFSPVDAAVLTAVAAQWREHGIELVLADVDFPELRSRQEAGDYDFRFFYFTGADPDLLRYQFAVTQRNMNRRNAPDDLDAMLDAQLICADPDGRRGLVDAIQRRIVETGLWLPLCNVRTVTSYRPDVLPDVHLDTEALVRIP</sequence>
<dbReference type="RefSeq" id="WP_064886524.1">
    <property type="nucleotide sequence ID" value="NZ_LZSY01000160.1"/>
</dbReference>
<dbReference type="GO" id="GO:1904680">
    <property type="term" value="F:peptide transmembrane transporter activity"/>
    <property type="evidence" value="ECO:0007669"/>
    <property type="project" value="TreeGrafter"/>
</dbReference>
<name>A0A1A0VMA6_MYCPR</name>
<dbReference type="PANTHER" id="PTHR30290">
    <property type="entry name" value="PERIPLASMIC BINDING COMPONENT OF ABC TRANSPORTER"/>
    <property type="match status" value="1"/>
</dbReference>
<dbReference type="Pfam" id="PF00496">
    <property type="entry name" value="SBP_bac_5"/>
    <property type="match status" value="2"/>
</dbReference>